<feature type="binding site" evidence="2">
    <location>
        <position position="199"/>
    </location>
    <ligand>
        <name>substrate</name>
    </ligand>
</feature>
<comment type="subunit">
    <text evidence="2">Homodimer.</text>
</comment>
<dbReference type="GO" id="GO:0008834">
    <property type="term" value="F:ditrans,polycis-undecaprenyl-diphosphate synthase [(2E,6E)-farnesyl-diphosphate specific] activity"/>
    <property type="evidence" value="ECO:0007669"/>
    <property type="project" value="TreeGrafter"/>
</dbReference>
<feature type="binding site" evidence="2">
    <location>
        <position position="218"/>
    </location>
    <ligand>
        <name>Mg(2+)</name>
        <dbReference type="ChEBI" id="CHEBI:18420"/>
    </ligand>
</feature>
<comment type="function">
    <text evidence="2">Catalyzes the condensation of isopentenyl diphosphate (IPP) with allylic pyrophosphates generating different type of terpenoids.</text>
</comment>
<feature type="active site" description="Proton acceptor" evidence="2">
    <location>
        <position position="79"/>
    </location>
</feature>
<comment type="caution">
    <text evidence="3">The sequence shown here is derived from an EMBL/GenBank/DDBJ whole genome shotgun (WGS) entry which is preliminary data.</text>
</comment>
<dbReference type="PANTHER" id="PTHR10291">
    <property type="entry name" value="DEHYDRODOLICHYL DIPHOSPHATE SYNTHASE FAMILY MEMBER"/>
    <property type="match status" value="1"/>
</dbReference>
<dbReference type="Gene3D" id="3.40.1180.10">
    <property type="entry name" value="Decaprenyl diphosphate synthase-like"/>
    <property type="match status" value="1"/>
</dbReference>
<dbReference type="GO" id="GO:0016094">
    <property type="term" value="P:polyprenol biosynthetic process"/>
    <property type="evidence" value="ECO:0007669"/>
    <property type="project" value="TreeGrafter"/>
</dbReference>
<dbReference type="CDD" id="cd00475">
    <property type="entry name" value="Cis_IPPS"/>
    <property type="match status" value="1"/>
</dbReference>
<feature type="binding site" evidence="2">
    <location>
        <position position="31"/>
    </location>
    <ligand>
        <name>Mg(2+)</name>
        <dbReference type="ChEBI" id="CHEBI:18420"/>
    </ligand>
</feature>
<dbReference type="AlphaFoldDB" id="A0A942UXG0"/>
<accession>A0A942UXG0</accession>
<dbReference type="InterPro" id="IPR036424">
    <property type="entry name" value="UPP_synth-like_sf"/>
</dbReference>
<dbReference type="InterPro" id="IPR001441">
    <property type="entry name" value="UPP_synth-like"/>
</dbReference>
<reference evidence="3" key="1">
    <citation type="submission" date="2019-12" db="EMBL/GenBank/DDBJ databases">
        <title>Clostridiaceae gen. nov. sp. nov., isolated from sediment in Xinjiang, China.</title>
        <authorList>
            <person name="Zhang R."/>
        </authorList>
    </citation>
    <scope>NUCLEOTIDE SEQUENCE</scope>
    <source>
        <strain evidence="3">D2Q-11</strain>
    </source>
</reference>
<dbReference type="PANTHER" id="PTHR10291:SF0">
    <property type="entry name" value="DEHYDRODOLICHYL DIPHOSPHATE SYNTHASE 2"/>
    <property type="match status" value="1"/>
</dbReference>
<evidence type="ECO:0000256" key="2">
    <source>
        <dbReference type="HAMAP-Rule" id="MF_01139"/>
    </source>
</evidence>
<dbReference type="Pfam" id="PF01255">
    <property type="entry name" value="Prenyltransf"/>
    <property type="match status" value="1"/>
</dbReference>
<keyword evidence="4" id="KW-1185">Reference proteome</keyword>
<evidence type="ECO:0000256" key="1">
    <source>
        <dbReference type="ARBA" id="ARBA00022679"/>
    </source>
</evidence>
<gene>
    <name evidence="3" type="ORF">GOQ27_15500</name>
</gene>
<protein>
    <recommendedName>
        <fullName evidence="2">Isoprenyl transferase</fullName>
        <ecNumber evidence="2">2.5.1.-</ecNumber>
    </recommendedName>
</protein>
<evidence type="ECO:0000313" key="4">
    <source>
        <dbReference type="Proteomes" id="UP000724672"/>
    </source>
</evidence>
<dbReference type="SUPFAM" id="SSF64005">
    <property type="entry name" value="Undecaprenyl diphosphate synthase"/>
    <property type="match status" value="1"/>
</dbReference>
<organism evidence="3 4">
    <name type="scientific">Anaeromonas frigoriresistens</name>
    <dbReference type="NCBI Taxonomy" id="2683708"/>
    <lineage>
        <taxon>Bacteria</taxon>
        <taxon>Bacillati</taxon>
        <taxon>Bacillota</taxon>
        <taxon>Tissierellia</taxon>
        <taxon>Tissierellales</taxon>
        <taxon>Thermohalobacteraceae</taxon>
        <taxon>Anaeromonas</taxon>
    </lineage>
</organism>
<feature type="binding site" evidence="2">
    <location>
        <begin position="76"/>
        <end position="78"/>
    </location>
    <ligand>
        <name>substrate</name>
    </ligand>
</feature>
<comment type="cofactor">
    <cofactor evidence="2">
        <name>Mg(2+)</name>
        <dbReference type="ChEBI" id="CHEBI:18420"/>
    </cofactor>
    <text evidence="2">Binds 2 magnesium ions per subunit.</text>
</comment>
<dbReference type="RefSeq" id="WP_203368070.1">
    <property type="nucleotide sequence ID" value="NZ_WSFT01000053.1"/>
</dbReference>
<comment type="similarity">
    <text evidence="2">Belongs to the UPP synthase family.</text>
</comment>
<dbReference type="GO" id="GO:0000287">
    <property type="term" value="F:magnesium ion binding"/>
    <property type="evidence" value="ECO:0007669"/>
    <property type="project" value="UniProtKB-UniRule"/>
</dbReference>
<sequence length="251" mass="29612">MFKNKNTDRKAGYKGKIDFENLPEHIAIIMDGNGRWAKKRFLPRTAGHREGVKRVMDTVEECGNLGIKHLTLYAFSTENWSRPKDEIDYLMRLLVEFLKSKLQEIHDNNVKLNVLGDLSRFDTKINSEINDAIELTRDNTKLILNIALNYGGRSEIVRATKLLWEKIRNNEINIDEINEESFKEFLYTKNQPDPDIVIRTSGEKRLSNFMNYQIAYSEFFFLDVNWPEFHSNNLHKVIYEYQQRNRRFGGI</sequence>
<evidence type="ECO:0000313" key="3">
    <source>
        <dbReference type="EMBL" id="MBS4539880.1"/>
    </source>
</evidence>
<dbReference type="Proteomes" id="UP000724672">
    <property type="component" value="Unassembled WGS sequence"/>
</dbReference>
<feature type="binding site" evidence="2">
    <location>
        <position position="80"/>
    </location>
    <ligand>
        <name>substrate</name>
    </ligand>
</feature>
<keyword evidence="2" id="KW-0479">Metal-binding</keyword>
<feature type="binding site" evidence="2">
    <location>
        <begin position="32"/>
        <end position="35"/>
    </location>
    <ligand>
        <name>substrate</name>
    </ligand>
</feature>
<dbReference type="GO" id="GO:0005829">
    <property type="term" value="C:cytosol"/>
    <property type="evidence" value="ECO:0007669"/>
    <property type="project" value="TreeGrafter"/>
</dbReference>
<feature type="binding site" evidence="2">
    <location>
        <position position="82"/>
    </location>
    <ligand>
        <name>substrate</name>
    </ligand>
</feature>
<dbReference type="NCBIfam" id="TIGR00055">
    <property type="entry name" value="uppS"/>
    <property type="match status" value="1"/>
</dbReference>
<dbReference type="HAMAP" id="MF_01139">
    <property type="entry name" value="ISPT"/>
    <property type="match status" value="1"/>
</dbReference>
<feature type="binding site" evidence="2">
    <location>
        <begin position="205"/>
        <end position="207"/>
    </location>
    <ligand>
        <name>substrate</name>
    </ligand>
</feature>
<proteinExistence type="inferred from homology"/>
<dbReference type="GO" id="GO:0030145">
    <property type="term" value="F:manganese ion binding"/>
    <property type="evidence" value="ECO:0007669"/>
    <property type="project" value="TreeGrafter"/>
</dbReference>
<feature type="binding site" evidence="2">
    <location>
        <position position="48"/>
    </location>
    <ligand>
        <name>substrate</name>
    </ligand>
</feature>
<dbReference type="EMBL" id="WSFT01000053">
    <property type="protein sequence ID" value="MBS4539880.1"/>
    <property type="molecule type" value="Genomic_DNA"/>
</dbReference>
<dbReference type="NCBIfam" id="NF011405">
    <property type="entry name" value="PRK14830.1"/>
    <property type="match status" value="1"/>
</dbReference>
<feature type="binding site" evidence="2">
    <location>
        <position position="36"/>
    </location>
    <ligand>
        <name>substrate</name>
    </ligand>
</feature>
<dbReference type="EC" id="2.5.1.-" evidence="2"/>
<name>A0A942UXG0_9FIRM</name>
<feature type="active site" evidence="2">
    <location>
        <position position="31"/>
    </location>
</feature>
<feature type="binding site" evidence="2">
    <location>
        <position position="44"/>
    </location>
    <ligand>
        <name>substrate</name>
    </ligand>
</feature>
<keyword evidence="2" id="KW-0460">Magnesium</keyword>
<dbReference type="FunFam" id="3.40.1180.10:FF:000001">
    <property type="entry name" value="(2E,6E)-farnesyl-diphosphate-specific ditrans,polycis-undecaprenyl-diphosphate synthase"/>
    <property type="match status" value="1"/>
</dbReference>
<keyword evidence="1 2" id="KW-0808">Transferase</keyword>